<reference evidence="1" key="1">
    <citation type="submission" date="2022-05" db="EMBL/GenBank/DDBJ databases">
        <authorList>
            <person name="Jo J.-H."/>
            <person name="Im W.-T."/>
        </authorList>
    </citation>
    <scope>NUCLEOTIDE SEQUENCE</scope>
    <source>
        <strain evidence="1">SE158</strain>
    </source>
</reference>
<evidence type="ECO:0000313" key="2">
    <source>
        <dbReference type="Proteomes" id="UP001165363"/>
    </source>
</evidence>
<proteinExistence type="predicted"/>
<accession>A0ABT0RQ53</accession>
<evidence type="ECO:0000313" key="1">
    <source>
        <dbReference type="EMBL" id="MCL6684782.1"/>
    </source>
</evidence>
<name>A0ABT0RQ53_9SPHN</name>
<dbReference type="RefSeq" id="WP_249849175.1">
    <property type="nucleotide sequence ID" value="NZ_JAMGBD010000002.1"/>
</dbReference>
<gene>
    <name evidence="1" type="ORF">LZ536_12860</name>
</gene>
<dbReference type="EMBL" id="JAMGBD010000002">
    <property type="protein sequence ID" value="MCL6684782.1"/>
    <property type="molecule type" value="Genomic_DNA"/>
</dbReference>
<keyword evidence="2" id="KW-1185">Reference proteome</keyword>
<dbReference type="Proteomes" id="UP001165363">
    <property type="component" value="Unassembled WGS sequence"/>
</dbReference>
<organism evidence="1 2">
    <name type="scientific">Sphingomonas alba</name>
    <dbReference type="NCBI Taxonomy" id="2908208"/>
    <lineage>
        <taxon>Bacteria</taxon>
        <taxon>Pseudomonadati</taxon>
        <taxon>Pseudomonadota</taxon>
        <taxon>Alphaproteobacteria</taxon>
        <taxon>Sphingomonadales</taxon>
        <taxon>Sphingomonadaceae</taxon>
        <taxon>Sphingomonas</taxon>
    </lineage>
</organism>
<protein>
    <submittedName>
        <fullName evidence="1">Uncharacterized protein</fullName>
    </submittedName>
</protein>
<sequence>MTYRINLFRHDHLISTELFDDRLVDVKQQAIAAVDAGRAEQAEVRNSRGTIVLRHRRKLYWPRASC</sequence>
<comment type="caution">
    <text evidence="1">The sequence shown here is derived from an EMBL/GenBank/DDBJ whole genome shotgun (WGS) entry which is preliminary data.</text>
</comment>